<evidence type="ECO:0000313" key="1">
    <source>
        <dbReference type="EMBL" id="KAF5904658.1"/>
    </source>
</evidence>
<sequence>MLANFRPHLIVISSAGLRCLSRSLDASMPPEFTLLPSDMDARYNEANCQAWRGYTLSLRTLSMAVQSAAKSMLPETPSTPPTPPCSFDLNVDRYVSSLSCHPWKQGRALRQGHVGMSAKIRRGADLDNCIVRLRCSSRKQAASSLTLYSGSSSLPRGILESMKRPCPKR</sequence>
<evidence type="ECO:0000313" key="2">
    <source>
        <dbReference type="Proteomes" id="UP000727407"/>
    </source>
</evidence>
<dbReference type="AlphaFoldDB" id="A0A8J4UCA6"/>
<gene>
    <name evidence="1" type="ORF">DAT39_005594</name>
</gene>
<accession>A0A8J4UCA6</accession>
<dbReference type="EMBL" id="QNUK01000053">
    <property type="protein sequence ID" value="KAF5904658.1"/>
    <property type="molecule type" value="Genomic_DNA"/>
</dbReference>
<protein>
    <submittedName>
        <fullName evidence="1">Uncharacterized protein</fullName>
    </submittedName>
</protein>
<name>A0A8J4UCA6_CLAMG</name>
<proteinExistence type="predicted"/>
<dbReference type="Proteomes" id="UP000727407">
    <property type="component" value="Unassembled WGS sequence"/>
</dbReference>
<keyword evidence="2" id="KW-1185">Reference proteome</keyword>
<reference evidence="1" key="1">
    <citation type="submission" date="2020-07" db="EMBL/GenBank/DDBJ databases">
        <title>Clarias magur genome sequencing, assembly and annotation.</title>
        <authorList>
            <person name="Kushwaha B."/>
            <person name="Kumar R."/>
            <person name="Das P."/>
            <person name="Joshi C.G."/>
            <person name="Kumar D."/>
            <person name="Nagpure N.S."/>
            <person name="Pandey M."/>
            <person name="Agarwal S."/>
            <person name="Srivastava S."/>
            <person name="Singh M."/>
            <person name="Sahoo L."/>
            <person name="Jayasankar P."/>
            <person name="Meher P.K."/>
            <person name="Koringa P.G."/>
            <person name="Iquebal M.A."/>
            <person name="Das S.P."/>
            <person name="Bit A."/>
            <person name="Patnaik S."/>
            <person name="Patel N."/>
            <person name="Shah T.M."/>
            <person name="Hinsu A."/>
            <person name="Jena J.K."/>
        </authorList>
    </citation>
    <scope>NUCLEOTIDE SEQUENCE</scope>
    <source>
        <strain evidence="1">CIFAMagur01</strain>
        <tissue evidence="1">Testis</tissue>
    </source>
</reference>
<comment type="caution">
    <text evidence="1">The sequence shown here is derived from an EMBL/GenBank/DDBJ whole genome shotgun (WGS) entry which is preliminary data.</text>
</comment>
<organism evidence="1 2">
    <name type="scientific">Clarias magur</name>
    <name type="common">Asian catfish</name>
    <name type="synonym">Macropteronotus magur</name>
    <dbReference type="NCBI Taxonomy" id="1594786"/>
    <lineage>
        <taxon>Eukaryota</taxon>
        <taxon>Metazoa</taxon>
        <taxon>Chordata</taxon>
        <taxon>Craniata</taxon>
        <taxon>Vertebrata</taxon>
        <taxon>Euteleostomi</taxon>
        <taxon>Actinopterygii</taxon>
        <taxon>Neopterygii</taxon>
        <taxon>Teleostei</taxon>
        <taxon>Ostariophysi</taxon>
        <taxon>Siluriformes</taxon>
        <taxon>Clariidae</taxon>
        <taxon>Clarias</taxon>
    </lineage>
</organism>